<evidence type="ECO:0000313" key="1">
    <source>
        <dbReference type="EMBL" id="ETW32227.1"/>
    </source>
</evidence>
<accession>A0A024VUS5</accession>
<dbReference type="AlphaFoldDB" id="A0A024VUS5"/>
<protein>
    <submittedName>
        <fullName evidence="1">Uncharacterized protein</fullName>
    </submittedName>
</protein>
<sequence>MKYLIISKGINGITTKEVADSLFLTVKKTNICLNRLVKNKVIIKVPERKNKNFMYRFFDIKIYEYIQKTKHLLPLTGENMEFPSNKKKDKIETIHSDTLNNNDNNLGGKENQNVVQSKEDDTYINRSNNNKECMLINSENNLSNNNKEYILINNKNNLSNNNKEYILININK</sequence>
<organism evidence="1 2">
    <name type="scientific">Plasmodium falciparum FCH/4</name>
    <dbReference type="NCBI Taxonomy" id="1036724"/>
    <lineage>
        <taxon>Eukaryota</taxon>
        <taxon>Sar</taxon>
        <taxon>Alveolata</taxon>
        <taxon>Apicomplexa</taxon>
        <taxon>Aconoidasida</taxon>
        <taxon>Haemosporida</taxon>
        <taxon>Plasmodiidae</taxon>
        <taxon>Plasmodium</taxon>
        <taxon>Plasmodium (Laverania)</taxon>
    </lineage>
</organism>
<reference evidence="1 2" key="1">
    <citation type="submission" date="2013-02" db="EMBL/GenBank/DDBJ databases">
        <title>The Genome Annotation of Plasmodium falciparum FCH/4.</title>
        <authorList>
            <consortium name="The Broad Institute Genome Sequencing Platform"/>
            <consortium name="The Broad Institute Genome Sequencing Center for Infectious Disease"/>
            <person name="Neafsey D."/>
            <person name="Hoffman S."/>
            <person name="Volkman S."/>
            <person name="Rosenthal P."/>
            <person name="Walker B."/>
            <person name="Young S.K."/>
            <person name="Zeng Q."/>
            <person name="Gargeya S."/>
            <person name="Fitzgerald M."/>
            <person name="Haas B."/>
            <person name="Abouelleil A."/>
            <person name="Allen A.W."/>
            <person name="Alvarado L."/>
            <person name="Arachchi H.M."/>
            <person name="Berlin A.M."/>
            <person name="Chapman S.B."/>
            <person name="Gainer-Dewar J."/>
            <person name="Goldberg J."/>
            <person name="Griggs A."/>
            <person name="Gujja S."/>
            <person name="Hansen M."/>
            <person name="Howarth C."/>
            <person name="Imamovic A."/>
            <person name="Ireland A."/>
            <person name="Larimer J."/>
            <person name="McCowan C."/>
            <person name="Murphy C."/>
            <person name="Pearson M."/>
            <person name="Poon T.W."/>
            <person name="Priest M."/>
            <person name="Roberts A."/>
            <person name="Saif S."/>
            <person name="Shea T."/>
            <person name="Sisk P."/>
            <person name="Sykes S."/>
            <person name="Wortman J."/>
            <person name="Nusbaum C."/>
            <person name="Birren B."/>
        </authorList>
    </citation>
    <scope>NUCLEOTIDE SEQUENCE [LARGE SCALE GENOMIC DNA]</scope>
    <source>
        <strain evidence="1 2">FCH/4</strain>
    </source>
</reference>
<dbReference type="Proteomes" id="UP000030656">
    <property type="component" value="Unassembled WGS sequence"/>
</dbReference>
<reference evidence="1 2" key="2">
    <citation type="submission" date="2013-02" db="EMBL/GenBank/DDBJ databases">
        <title>The Genome Sequence of Plasmodium falciparum FCH/4.</title>
        <authorList>
            <consortium name="The Broad Institute Genome Sequencing Platform"/>
            <consortium name="The Broad Institute Genome Sequencing Center for Infectious Disease"/>
            <person name="Neafsey D."/>
            <person name="Cheeseman I."/>
            <person name="Volkman S."/>
            <person name="Adams J."/>
            <person name="Walker B."/>
            <person name="Young S.K."/>
            <person name="Zeng Q."/>
            <person name="Gargeya S."/>
            <person name="Fitzgerald M."/>
            <person name="Haas B."/>
            <person name="Abouelleil A."/>
            <person name="Alvarado L."/>
            <person name="Arachchi H.M."/>
            <person name="Berlin A.M."/>
            <person name="Chapman S.B."/>
            <person name="Dewar J."/>
            <person name="Goldberg J."/>
            <person name="Griggs A."/>
            <person name="Gujja S."/>
            <person name="Hansen M."/>
            <person name="Howarth C."/>
            <person name="Imamovic A."/>
            <person name="Larimer J."/>
            <person name="McCowan C."/>
            <person name="Murphy C."/>
            <person name="Neiman D."/>
            <person name="Pearson M."/>
            <person name="Priest M."/>
            <person name="Roberts A."/>
            <person name="Saif S."/>
            <person name="Shea T."/>
            <person name="Sisk P."/>
            <person name="Sykes S."/>
            <person name="Wortman J."/>
            <person name="Nusbaum C."/>
            <person name="Birren B."/>
        </authorList>
    </citation>
    <scope>NUCLEOTIDE SEQUENCE [LARGE SCALE GENOMIC DNA]</scope>
    <source>
        <strain evidence="1 2">FCH/4</strain>
    </source>
</reference>
<proteinExistence type="predicted"/>
<name>A0A024VUS5_PLAFA</name>
<gene>
    <name evidence="1" type="ORF">PFFCH_00340</name>
</gene>
<dbReference type="EMBL" id="KI927808">
    <property type="protein sequence ID" value="ETW32227.1"/>
    <property type="molecule type" value="Genomic_DNA"/>
</dbReference>
<evidence type="ECO:0000313" key="2">
    <source>
        <dbReference type="Proteomes" id="UP000030656"/>
    </source>
</evidence>